<dbReference type="InterPro" id="IPR001851">
    <property type="entry name" value="ABC_transp_permease"/>
</dbReference>
<dbReference type="OrthoDB" id="9804361at2"/>
<evidence type="ECO:0000256" key="3">
    <source>
        <dbReference type="ARBA" id="ARBA00022692"/>
    </source>
</evidence>
<sequence length="331" mass="34555">MQHTRLRPLVMILLVVLATLCGRLLPTWTLSLATIAASNALIALGIVILARTGNVSFGQGLFYAAGGYGVALIANASGLTDAAAQTAIGAACGGVLGLVIGPLIARYRGIFFGMLTLALSMVFYGALVKTTALGGSDGFNVGRPSLFGMVFIDPREADFMLYAVSVVTTGLAGIAATILFRSELGLASLAVRENDLRVEYLGISAKGVITINFAIAATFAGAGGAFALMAQRHIDPQFAYWTTSGEFVFVAVLAGYQSVAAVFVASLALELVRSFSNLYLPNTWQLVLGMFLLAVILFLPRGIGSLWVGSRHKRIEPAAATAVAAQNEAAQ</sequence>
<dbReference type="InterPro" id="IPR043428">
    <property type="entry name" value="LivM-like"/>
</dbReference>
<keyword evidence="5 6" id="KW-0472">Membrane</keyword>
<dbReference type="RefSeq" id="WP_079543252.1">
    <property type="nucleotide sequence ID" value="NZ_LT670844.1"/>
</dbReference>
<proteinExistence type="predicted"/>
<dbReference type="Proteomes" id="UP000189935">
    <property type="component" value="Chromosome I"/>
</dbReference>
<dbReference type="EMBL" id="LT670844">
    <property type="protein sequence ID" value="SHL48608.1"/>
    <property type="molecule type" value="Genomic_DNA"/>
</dbReference>
<keyword evidence="4 6" id="KW-1133">Transmembrane helix</keyword>
<name>A0A1M7B0S5_9BRAD</name>
<accession>A0A1M7B0S5</accession>
<evidence type="ECO:0000256" key="2">
    <source>
        <dbReference type="ARBA" id="ARBA00022475"/>
    </source>
</evidence>
<reference evidence="7 8" key="1">
    <citation type="submission" date="2016-11" db="EMBL/GenBank/DDBJ databases">
        <authorList>
            <person name="Jaros S."/>
            <person name="Januszkiewicz K."/>
            <person name="Wedrychowicz H."/>
        </authorList>
    </citation>
    <scope>NUCLEOTIDE SEQUENCE [LARGE SCALE GENOMIC DNA]</scope>
    <source>
        <strain evidence="7 8">GAS499</strain>
    </source>
</reference>
<dbReference type="AlphaFoldDB" id="A0A1M7B0S5"/>
<dbReference type="PANTHER" id="PTHR30482:SF17">
    <property type="entry name" value="ABC TRANSPORTER ATP-BINDING PROTEIN"/>
    <property type="match status" value="1"/>
</dbReference>
<gene>
    <name evidence="7" type="ORF">SAMN05444159_6014</name>
</gene>
<evidence type="ECO:0000256" key="5">
    <source>
        <dbReference type="ARBA" id="ARBA00023136"/>
    </source>
</evidence>
<feature type="transmembrane region" description="Helical" evidence="6">
    <location>
        <begin position="110"/>
        <end position="127"/>
    </location>
</feature>
<feature type="transmembrane region" description="Helical" evidence="6">
    <location>
        <begin position="7"/>
        <end position="25"/>
    </location>
</feature>
<feature type="transmembrane region" description="Helical" evidence="6">
    <location>
        <begin position="247"/>
        <end position="272"/>
    </location>
</feature>
<feature type="transmembrane region" description="Helical" evidence="6">
    <location>
        <begin position="284"/>
        <end position="303"/>
    </location>
</feature>
<feature type="transmembrane region" description="Helical" evidence="6">
    <location>
        <begin position="61"/>
        <end position="80"/>
    </location>
</feature>
<keyword evidence="3 6" id="KW-0812">Transmembrane</keyword>
<dbReference type="PANTHER" id="PTHR30482">
    <property type="entry name" value="HIGH-AFFINITY BRANCHED-CHAIN AMINO ACID TRANSPORT SYSTEM PERMEASE"/>
    <property type="match status" value="1"/>
</dbReference>
<dbReference type="GO" id="GO:0005886">
    <property type="term" value="C:plasma membrane"/>
    <property type="evidence" value="ECO:0007669"/>
    <property type="project" value="UniProtKB-SubCell"/>
</dbReference>
<evidence type="ECO:0000313" key="8">
    <source>
        <dbReference type="Proteomes" id="UP000189935"/>
    </source>
</evidence>
<feature type="transmembrane region" description="Helical" evidence="6">
    <location>
        <begin position="159"/>
        <end position="180"/>
    </location>
</feature>
<evidence type="ECO:0000256" key="4">
    <source>
        <dbReference type="ARBA" id="ARBA00022989"/>
    </source>
</evidence>
<organism evidence="7 8">
    <name type="scientific">Bradyrhizobium lablabi</name>
    <dbReference type="NCBI Taxonomy" id="722472"/>
    <lineage>
        <taxon>Bacteria</taxon>
        <taxon>Pseudomonadati</taxon>
        <taxon>Pseudomonadota</taxon>
        <taxon>Alphaproteobacteria</taxon>
        <taxon>Hyphomicrobiales</taxon>
        <taxon>Nitrobacteraceae</taxon>
        <taxon>Bradyrhizobium</taxon>
    </lineage>
</organism>
<feature type="transmembrane region" description="Helical" evidence="6">
    <location>
        <begin position="31"/>
        <end position="49"/>
    </location>
</feature>
<keyword evidence="2" id="KW-1003">Cell membrane</keyword>
<evidence type="ECO:0000256" key="6">
    <source>
        <dbReference type="SAM" id="Phobius"/>
    </source>
</evidence>
<protein>
    <submittedName>
        <fullName evidence="7">Amino acid/amide ABC transporter membrane protein 2, HAAT family</fullName>
    </submittedName>
</protein>
<dbReference type="GO" id="GO:0015658">
    <property type="term" value="F:branched-chain amino acid transmembrane transporter activity"/>
    <property type="evidence" value="ECO:0007669"/>
    <property type="project" value="InterPro"/>
</dbReference>
<dbReference type="Pfam" id="PF02653">
    <property type="entry name" value="BPD_transp_2"/>
    <property type="match status" value="1"/>
</dbReference>
<evidence type="ECO:0000313" key="7">
    <source>
        <dbReference type="EMBL" id="SHL48608.1"/>
    </source>
</evidence>
<feature type="transmembrane region" description="Helical" evidence="6">
    <location>
        <begin position="200"/>
        <end position="227"/>
    </location>
</feature>
<evidence type="ECO:0000256" key="1">
    <source>
        <dbReference type="ARBA" id="ARBA00004651"/>
    </source>
</evidence>
<dbReference type="CDD" id="cd06581">
    <property type="entry name" value="TM_PBP1_LivM_like"/>
    <property type="match status" value="1"/>
</dbReference>
<comment type="subcellular location">
    <subcellularLocation>
        <location evidence="1">Cell membrane</location>
        <topology evidence="1">Multi-pass membrane protein</topology>
    </subcellularLocation>
</comment>
<feature type="transmembrane region" description="Helical" evidence="6">
    <location>
        <begin position="86"/>
        <end position="105"/>
    </location>
</feature>